<organism evidence="1 2">
    <name type="scientific">Cladorrhinum samala</name>
    <dbReference type="NCBI Taxonomy" id="585594"/>
    <lineage>
        <taxon>Eukaryota</taxon>
        <taxon>Fungi</taxon>
        <taxon>Dikarya</taxon>
        <taxon>Ascomycota</taxon>
        <taxon>Pezizomycotina</taxon>
        <taxon>Sordariomycetes</taxon>
        <taxon>Sordariomycetidae</taxon>
        <taxon>Sordariales</taxon>
        <taxon>Podosporaceae</taxon>
        <taxon>Cladorrhinum</taxon>
    </lineage>
</organism>
<comment type="caution">
    <text evidence="1">The sequence shown here is derived from an EMBL/GenBank/DDBJ whole genome shotgun (WGS) entry which is preliminary data.</text>
</comment>
<evidence type="ECO:0000313" key="2">
    <source>
        <dbReference type="Proteomes" id="UP001321749"/>
    </source>
</evidence>
<name>A0AAV9HIY3_9PEZI</name>
<accession>A0AAV9HIY3</accession>
<reference evidence="1" key="2">
    <citation type="submission" date="2023-06" db="EMBL/GenBank/DDBJ databases">
        <authorList>
            <consortium name="Lawrence Berkeley National Laboratory"/>
            <person name="Mondo S.J."/>
            <person name="Hensen N."/>
            <person name="Bonometti L."/>
            <person name="Westerberg I."/>
            <person name="Brannstrom I.O."/>
            <person name="Guillou S."/>
            <person name="Cros-Aarteil S."/>
            <person name="Calhoun S."/>
            <person name="Haridas S."/>
            <person name="Kuo A."/>
            <person name="Pangilinan J."/>
            <person name="Riley R."/>
            <person name="Labutti K."/>
            <person name="Andreopoulos B."/>
            <person name="Lipzen A."/>
            <person name="Chen C."/>
            <person name="Yanf M."/>
            <person name="Daum C."/>
            <person name="Ng V."/>
            <person name="Clum A."/>
            <person name="Steindorff A."/>
            <person name="Ohm R."/>
            <person name="Martin F."/>
            <person name="Silar P."/>
            <person name="Natvig D."/>
            <person name="Lalanne C."/>
            <person name="Gautier V."/>
            <person name="Ament-Velasquez S.L."/>
            <person name="Kruys A."/>
            <person name="Hutchinson M.I."/>
            <person name="Powell A.J."/>
            <person name="Barry K."/>
            <person name="Miller A.N."/>
            <person name="Grigoriev I.V."/>
            <person name="Debuchy R."/>
            <person name="Gladieux P."/>
            <person name="Thoren M.H."/>
            <person name="Johannesson H."/>
        </authorList>
    </citation>
    <scope>NUCLEOTIDE SEQUENCE</scope>
    <source>
        <strain evidence="1">PSN324</strain>
    </source>
</reference>
<dbReference type="Proteomes" id="UP001321749">
    <property type="component" value="Unassembled WGS sequence"/>
</dbReference>
<reference evidence="1" key="1">
    <citation type="journal article" date="2023" name="Mol. Phylogenet. Evol.">
        <title>Genome-scale phylogeny and comparative genomics of the fungal order Sordariales.</title>
        <authorList>
            <person name="Hensen N."/>
            <person name="Bonometti L."/>
            <person name="Westerberg I."/>
            <person name="Brannstrom I.O."/>
            <person name="Guillou S."/>
            <person name="Cros-Aarteil S."/>
            <person name="Calhoun S."/>
            <person name="Haridas S."/>
            <person name="Kuo A."/>
            <person name="Mondo S."/>
            <person name="Pangilinan J."/>
            <person name="Riley R."/>
            <person name="LaButti K."/>
            <person name="Andreopoulos B."/>
            <person name="Lipzen A."/>
            <person name="Chen C."/>
            <person name="Yan M."/>
            <person name="Daum C."/>
            <person name="Ng V."/>
            <person name="Clum A."/>
            <person name="Steindorff A."/>
            <person name="Ohm R.A."/>
            <person name="Martin F."/>
            <person name="Silar P."/>
            <person name="Natvig D.O."/>
            <person name="Lalanne C."/>
            <person name="Gautier V."/>
            <person name="Ament-Velasquez S.L."/>
            <person name="Kruys A."/>
            <person name="Hutchinson M.I."/>
            <person name="Powell A.J."/>
            <person name="Barry K."/>
            <person name="Miller A.N."/>
            <person name="Grigoriev I.V."/>
            <person name="Debuchy R."/>
            <person name="Gladieux P."/>
            <person name="Hiltunen Thoren M."/>
            <person name="Johannesson H."/>
        </authorList>
    </citation>
    <scope>NUCLEOTIDE SEQUENCE</scope>
    <source>
        <strain evidence="1">PSN324</strain>
    </source>
</reference>
<evidence type="ECO:0000313" key="1">
    <source>
        <dbReference type="EMBL" id="KAK4460766.1"/>
    </source>
</evidence>
<keyword evidence="2" id="KW-1185">Reference proteome</keyword>
<proteinExistence type="predicted"/>
<dbReference type="AlphaFoldDB" id="A0AAV9HIY3"/>
<gene>
    <name evidence="1" type="ORF">QBC42DRAFT_101758</name>
</gene>
<dbReference type="EMBL" id="MU865005">
    <property type="protein sequence ID" value="KAK4460766.1"/>
    <property type="molecule type" value="Genomic_DNA"/>
</dbReference>
<sequence>MQDTSLVAVGARMLGEIEEVGLDEVLVSLRDAVANGNVEQPNTTTTKSIIARSTRVFPIPGLNELVQRHLRDTTRSGGTPQPLGIAGRYHELLYLLVATLISPPWEKTISIVDFDGRFDAVRLLVTRPVGTCAPDKVRRQDLEHVYVWRPDKGYGGDVYAEVDRFMMYGDHGSRRREWWGTVVIGAPGNMAGKSSAHVAVTAGRKGWLRVDRAQIQGFGGKGVEQALRERESRQAAVAAAGWVGSSLWGDFTFGGH</sequence>
<protein>
    <submittedName>
        <fullName evidence="1">Uncharacterized protein</fullName>
    </submittedName>
</protein>